<comment type="caution">
    <text evidence="7">The sequence shown here is derived from an EMBL/GenBank/DDBJ whole genome shotgun (WGS) entry which is preliminary data.</text>
</comment>
<evidence type="ECO:0000256" key="3">
    <source>
        <dbReference type="ARBA" id="ARBA00022989"/>
    </source>
</evidence>
<organism evidence="7 8">
    <name type="scientific">Dillenia turbinata</name>
    <dbReference type="NCBI Taxonomy" id="194707"/>
    <lineage>
        <taxon>Eukaryota</taxon>
        <taxon>Viridiplantae</taxon>
        <taxon>Streptophyta</taxon>
        <taxon>Embryophyta</taxon>
        <taxon>Tracheophyta</taxon>
        <taxon>Spermatophyta</taxon>
        <taxon>Magnoliopsida</taxon>
        <taxon>eudicotyledons</taxon>
        <taxon>Gunneridae</taxon>
        <taxon>Pentapetalae</taxon>
        <taxon>Dilleniales</taxon>
        <taxon>Dilleniaceae</taxon>
        <taxon>Dillenia</taxon>
    </lineage>
</organism>
<keyword evidence="3 5" id="KW-1133">Transmembrane helix</keyword>
<name>A0AAN8V006_9MAGN</name>
<dbReference type="AlphaFoldDB" id="A0AAN8V006"/>
<reference evidence="7 8" key="1">
    <citation type="submission" date="2023-12" db="EMBL/GenBank/DDBJ databases">
        <title>A high-quality genome assembly for Dillenia turbinata (Dilleniales).</title>
        <authorList>
            <person name="Chanderbali A."/>
        </authorList>
    </citation>
    <scope>NUCLEOTIDE SEQUENCE [LARGE SCALE GENOMIC DNA]</scope>
    <source>
        <strain evidence="7">LSX21</strain>
        <tissue evidence="7">Leaf</tissue>
    </source>
</reference>
<evidence type="ECO:0000313" key="8">
    <source>
        <dbReference type="Proteomes" id="UP001370490"/>
    </source>
</evidence>
<comment type="subcellular location">
    <subcellularLocation>
        <location evidence="1">Membrane</location>
        <topology evidence="1">Single-pass membrane protein</topology>
    </subcellularLocation>
</comment>
<dbReference type="GO" id="GO:0009506">
    <property type="term" value="C:plasmodesma"/>
    <property type="evidence" value="ECO:0007669"/>
    <property type="project" value="TreeGrafter"/>
</dbReference>
<proteinExistence type="predicted"/>
<dbReference type="InterPro" id="IPR044839">
    <property type="entry name" value="NDR1-like"/>
</dbReference>
<keyword evidence="4 5" id="KW-0472">Membrane</keyword>
<accession>A0AAN8V006</accession>
<evidence type="ECO:0000256" key="4">
    <source>
        <dbReference type="ARBA" id="ARBA00023136"/>
    </source>
</evidence>
<keyword evidence="8" id="KW-1185">Reference proteome</keyword>
<dbReference type="GO" id="GO:0005886">
    <property type="term" value="C:plasma membrane"/>
    <property type="evidence" value="ECO:0007669"/>
    <property type="project" value="TreeGrafter"/>
</dbReference>
<dbReference type="EMBL" id="JBAMMX010000015">
    <property type="protein sequence ID" value="KAK6926093.1"/>
    <property type="molecule type" value="Genomic_DNA"/>
</dbReference>
<dbReference type="GO" id="GO:0098542">
    <property type="term" value="P:defense response to other organism"/>
    <property type="evidence" value="ECO:0007669"/>
    <property type="project" value="InterPro"/>
</dbReference>
<dbReference type="PANTHER" id="PTHR31415:SF20">
    <property type="entry name" value="NDR1_HIN1-LIKE PROTEIN 26"/>
    <property type="match status" value="1"/>
</dbReference>
<dbReference type="PANTHER" id="PTHR31415">
    <property type="entry name" value="OS05G0367900 PROTEIN"/>
    <property type="match status" value="1"/>
</dbReference>
<gene>
    <name evidence="7" type="ORF">RJ641_007812</name>
</gene>
<evidence type="ECO:0000259" key="6">
    <source>
        <dbReference type="Pfam" id="PF03168"/>
    </source>
</evidence>
<dbReference type="InterPro" id="IPR004864">
    <property type="entry name" value="LEA_2"/>
</dbReference>
<dbReference type="Proteomes" id="UP001370490">
    <property type="component" value="Unassembled WGS sequence"/>
</dbReference>
<evidence type="ECO:0000256" key="2">
    <source>
        <dbReference type="ARBA" id="ARBA00022692"/>
    </source>
</evidence>
<dbReference type="Pfam" id="PF03168">
    <property type="entry name" value="LEA_2"/>
    <property type="match status" value="1"/>
</dbReference>
<evidence type="ECO:0000256" key="1">
    <source>
        <dbReference type="ARBA" id="ARBA00004167"/>
    </source>
</evidence>
<evidence type="ECO:0000256" key="5">
    <source>
        <dbReference type="SAM" id="Phobius"/>
    </source>
</evidence>
<feature type="domain" description="Late embryogenesis abundant protein LEA-2 subgroup" evidence="6">
    <location>
        <begin position="80"/>
        <end position="183"/>
    </location>
</feature>
<sequence length="210" mass="23565">MSQILTSSPKHCARRGLSIDKHYKKLFYTFSTFLLSFLSFIFLIYLILHPTKPEFSLKEADIYQLNLLDTHLLNSSIQITLLSKNPNTKVGIYYDQLQVYASYKGQQITVDTSLPPFYQGHQDSNLLTASLVGTGLPVAPSFRYEVGRDQTAGKLVLSLRMNGRIRWKVGTWVSGRYRINISCVTAMDFGPTIPSGPLSSKQASRCSTSV</sequence>
<evidence type="ECO:0000313" key="7">
    <source>
        <dbReference type="EMBL" id="KAK6926093.1"/>
    </source>
</evidence>
<feature type="transmembrane region" description="Helical" evidence="5">
    <location>
        <begin position="26"/>
        <end position="48"/>
    </location>
</feature>
<protein>
    <submittedName>
        <fullName evidence="7">Late embryogenesis abundant protein, LEA_2 subgroup</fullName>
    </submittedName>
</protein>
<keyword evidence="2 5" id="KW-0812">Transmembrane</keyword>